<proteinExistence type="predicted"/>
<dbReference type="EMBL" id="CAVMJV010000028">
    <property type="protein sequence ID" value="CAK5075402.1"/>
    <property type="molecule type" value="Genomic_DNA"/>
</dbReference>
<comment type="caution">
    <text evidence="1">The sequence shown here is derived from an EMBL/GenBank/DDBJ whole genome shotgun (WGS) entry which is preliminary data.</text>
</comment>
<gene>
    <name evidence="1" type="ORF">MENTE1834_LOCUS22203</name>
</gene>
<sequence length="104" mass="11415">MVLFSSLIRIKPNQGFRIRPLKLERSHGSAAKACLFAGGLRGTSTSYRRETVTTVQQTEKEGEEGKSEEKVVVLAEWTSKTGGTYTDDECETSDTGEEVVGVEK</sequence>
<reference evidence="1" key="1">
    <citation type="submission" date="2023-11" db="EMBL/GenBank/DDBJ databases">
        <authorList>
            <person name="Poullet M."/>
        </authorList>
    </citation>
    <scope>NUCLEOTIDE SEQUENCE</scope>
    <source>
        <strain evidence="1">E1834</strain>
    </source>
</reference>
<accession>A0ACB0Z8S9</accession>
<organism evidence="1 2">
    <name type="scientific">Meloidogyne enterolobii</name>
    <name type="common">Root-knot nematode worm</name>
    <name type="synonym">Meloidogyne mayaguensis</name>
    <dbReference type="NCBI Taxonomy" id="390850"/>
    <lineage>
        <taxon>Eukaryota</taxon>
        <taxon>Metazoa</taxon>
        <taxon>Ecdysozoa</taxon>
        <taxon>Nematoda</taxon>
        <taxon>Chromadorea</taxon>
        <taxon>Rhabditida</taxon>
        <taxon>Tylenchina</taxon>
        <taxon>Tylenchomorpha</taxon>
        <taxon>Tylenchoidea</taxon>
        <taxon>Meloidogynidae</taxon>
        <taxon>Meloidogyninae</taxon>
        <taxon>Meloidogyne</taxon>
    </lineage>
</organism>
<evidence type="ECO:0000313" key="2">
    <source>
        <dbReference type="Proteomes" id="UP001497535"/>
    </source>
</evidence>
<keyword evidence="2" id="KW-1185">Reference proteome</keyword>
<dbReference type="Proteomes" id="UP001497535">
    <property type="component" value="Unassembled WGS sequence"/>
</dbReference>
<protein>
    <submittedName>
        <fullName evidence="1">Uncharacterized protein</fullName>
    </submittedName>
</protein>
<evidence type="ECO:0000313" key="1">
    <source>
        <dbReference type="EMBL" id="CAK5075402.1"/>
    </source>
</evidence>
<name>A0ACB0Z8S9_MELEN</name>